<dbReference type="InterPro" id="IPR036390">
    <property type="entry name" value="WH_DNA-bd_sf"/>
</dbReference>
<dbReference type="PANTHER" id="PTHR43537:SF24">
    <property type="entry name" value="GLUCONATE OPERON TRANSCRIPTIONAL REPRESSOR"/>
    <property type="match status" value="1"/>
</dbReference>
<dbReference type="SMART" id="SM00895">
    <property type="entry name" value="FCD"/>
    <property type="match status" value="1"/>
</dbReference>
<dbReference type="OrthoDB" id="3172099at2"/>
<dbReference type="AlphaFoldDB" id="A0A7Z0WSI3"/>
<dbReference type="PROSITE" id="PS50949">
    <property type="entry name" value="HTH_GNTR"/>
    <property type="match status" value="1"/>
</dbReference>
<dbReference type="InterPro" id="IPR036388">
    <property type="entry name" value="WH-like_DNA-bd_sf"/>
</dbReference>
<dbReference type="CDD" id="cd07377">
    <property type="entry name" value="WHTH_GntR"/>
    <property type="match status" value="1"/>
</dbReference>
<keyword evidence="2" id="KW-0238">DNA-binding</keyword>
<dbReference type="SUPFAM" id="SSF48008">
    <property type="entry name" value="GntR ligand-binding domain-like"/>
    <property type="match status" value="1"/>
</dbReference>
<dbReference type="PANTHER" id="PTHR43537">
    <property type="entry name" value="TRANSCRIPTIONAL REGULATOR, GNTR FAMILY"/>
    <property type="match status" value="1"/>
</dbReference>
<keyword evidence="1" id="KW-0805">Transcription regulation</keyword>
<name>A0A7Z0WSI3_9PSEU</name>
<proteinExistence type="predicted"/>
<comment type="caution">
    <text evidence="5">The sequence shown here is derived from an EMBL/GenBank/DDBJ whole genome shotgun (WGS) entry which is preliminary data.</text>
</comment>
<evidence type="ECO:0000313" key="6">
    <source>
        <dbReference type="Proteomes" id="UP000185696"/>
    </source>
</evidence>
<evidence type="ECO:0000256" key="2">
    <source>
        <dbReference type="ARBA" id="ARBA00023125"/>
    </source>
</evidence>
<dbReference type="PRINTS" id="PR00035">
    <property type="entry name" value="HTHGNTR"/>
</dbReference>
<evidence type="ECO:0000313" key="5">
    <source>
        <dbReference type="EMBL" id="OLF13922.1"/>
    </source>
</evidence>
<dbReference type="EMBL" id="MSIF01000001">
    <property type="protein sequence ID" value="OLF13922.1"/>
    <property type="molecule type" value="Genomic_DNA"/>
</dbReference>
<dbReference type="Gene3D" id="1.20.120.530">
    <property type="entry name" value="GntR ligand-binding domain-like"/>
    <property type="match status" value="1"/>
</dbReference>
<dbReference type="Proteomes" id="UP000185696">
    <property type="component" value="Unassembled WGS sequence"/>
</dbReference>
<dbReference type="Gene3D" id="1.10.10.10">
    <property type="entry name" value="Winged helix-like DNA-binding domain superfamily/Winged helix DNA-binding domain"/>
    <property type="match status" value="1"/>
</dbReference>
<dbReference type="RefSeq" id="WP_075130870.1">
    <property type="nucleotide sequence ID" value="NZ_MSIF01000001.1"/>
</dbReference>
<dbReference type="InterPro" id="IPR008920">
    <property type="entry name" value="TF_FadR/GntR_C"/>
</dbReference>
<dbReference type="SMART" id="SM00345">
    <property type="entry name" value="HTH_GNTR"/>
    <property type="match status" value="1"/>
</dbReference>
<feature type="domain" description="HTH gntR-type" evidence="4">
    <location>
        <begin position="7"/>
        <end position="77"/>
    </location>
</feature>
<sequence>MRRLRQVRVAELVAASLRNDILGGVLGEGDSLPTQEQLIEEFGVSMPAVREAMRILESEGLVTVRRGNVGGAIVHLPTPERTARMISMVMQSRGTTLDDVSGALLHLEPVCASLCAAREDRAEVVAPVLAELIERQREVLEDRAAYNTLAREFHEAVVALSGNETMIIVIGALESLWSAHESVVWAEPVTRPSGNATATRRAALTAHERLLAAIEAGDEKRAATLSATHFTVTRATSLATTRHDRVSALLLDDLGETALAQIEATRRRNRGE</sequence>
<organism evidence="5 6">
    <name type="scientific">Actinophytocola xinjiangensis</name>
    <dbReference type="NCBI Taxonomy" id="485602"/>
    <lineage>
        <taxon>Bacteria</taxon>
        <taxon>Bacillati</taxon>
        <taxon>Actinomycetota</taxon>
        <taxon>Actinomycetes</taxon>
        <taxon>Pseudonocardiales</taxon>
        <taxon>Pseudonocardiaceae</taxon>
    </lineage>
</organism>
<evidence type="ECO:0000256" key="3">
    <source>
        <dbReference type="ARBA" id="ARBA00023163"/>
    </source>
</evidence>
<evidence type="ECO:0000259" key="4">
    <source>
        <dbReference type="PROSITE" id="PS50949"/>
    </source>
</evidence>
<keyword evidence="6" id="KW-1185">Reference proteome</keyword>
<dbReference type="GO" id="GO:0003677">
    <property type="term" value="F:DNA binding"/>
    <property type="evidence" value="ECO:0007669"/>
    <property type="project" value="UniProtKB-KW"/>
</dbReference>
<gene>
    <name evidence="5" type="ORF">BLA60_01690</name>
</gene>
<accession>A0A7Z0WSI3</accession>
<reference evidence="5 6" key="1">
    <citation type="submission" date="2016-12" db="EMBL/GenBank/DDBJ databases">
        <title>The draft genome sequence of Actinophytocola xinjiangensis.</title>
        <authorList>
            <person name="Wang W."/>
            <person name="Yuan L."/>
        </authorList>
    </citation>
    <scope>NUCLEOTIDE SEQUENCE [LARGE SCALE GENOMIC DNA]</scope>
    <source>
        <strain evidence="5 6">CGMCC 4.4663</strain>
    </source>
</reference>
<dbReference type="InterPro" id="IPR000524">
    <property type="entry name" value="Tscrpt_reg_HTH_GntR"/>
</dbReference>
<dbReference type="GO" id="GO:0003700">
    <property type="term" value="F:DNA-binding transcription factor activity"/>
    <property type="evidence" value="ECO:0007669"/>
    <property type="project" value="InterPro"/>
</dbReference>
<keyword evidence="3" id="KW-0804">Transcription</keyword>
<dbReference type="SUPFAM" id="SSF46785">
    <property type="entry name" value="Winged helix' DNA-binding domain"/>
    <property type="match status" value="1"/>
</dbReference>
<dbReference type="Pfam" id="PF07729">
    <property type="entry name" value="FCD"/>
    <property type="match status" value="1"/>
</dbReference>
<dbReference type="Pfam" id="PF00392">
    <property type="entry name" value="GntR"/>
    <property type="match status" value="1"/>
</dbReference>
<protein>
    <recommendedName>
        <fullName evidence="4">HTH gntR-type domain-containing protein</fullName>
    </recommendedName>
</protein>
<evidence type="ECO:0000256" key="1">
    <source>
        <dbReference type="ARBA" id="ARBA00023015"/>
    </source>
</evidence>
<dbReference type="InterPro" id="IPR011711">
    <property type="entry name" value="GntR_C"/>
</dbReference>